<keyword evidence="5" id="KW-0862">Zinc</keyword>
<evidence type="ECO:0000313" key="16">
    <source>
        <dbReference type="Proteomes" id="UP000821853"/>
    </source>
</evidence>
<feature type="compositionally biased region" description="Basic residues" evidence="13">
    <location>
        <begin position="103"/>
        <end position="114"/>
    </location>
</feature>
<dbReference type="PANTHER" id="PTHR46600:SF1">
    <property type="entry name" value="THAP DOMAIN-CONTAINING PROTEIN 1"/>
    <property type="match status" value="1"/>
</dbReference>
<accession>A0A9J6GWN0</accession>
<keyword evidence="3" id="KW-0479">Metal-binding</keyword>
<dbReference type="EMBL" id="JABSTR010000009">
    <property type="protein sequence ID" value="KAH9379297.1"/>
    <property type="molecule type" value="Genomic_DNA"/>
</dbReference>
<keyword evidence="4 12" id="KW-0863">Zinc-finger</keyword>
<dbReference type="InterPro" id="IPR006612">
    <property type="entry name" value="THAP_Znf"/>
</dbReference>
<dbReference type="SUPFAM" id="SSF57716">
    <property type="entry name" value="Glucocorticoid receptor-like (DNA-binding domain)"/>
    <property type="match status" value="1"/>
</dbReference>
<evidence type="ECO:0000256" key="6">
    <source>
        <dbReference type="ARBA" id="ARBA00023015"/>
    </source>
</evidence>
<protein>
    <recommendedName>
        <fullName evidence="14">THAP-type domain-containing protein</fullName>
    </recommendedName>
</protein>
<dbReference type="Pfam" id="PF05485">
    <property type="entry name" value="THAP"/>
    <property type="match status" value="1"/>
</dbReference>
<dbReference type="Proteomes" id="UP000821853">
    <property type="component" value="Unassembled WGS sequence"/>
</dbReference>
<evidence type="ECO:0000256" key="3">
    <source>
        <dbReference type="ARBA" id="ARBA00022723"/>
    </source>
</evidence>
<dbReference type="OMA" id="PVPLQCT"/>
<dbReference type="GO" id="GO:0043565">
    <property type="term" value="F:sequence-specific DNA binding"/>
    <property type="evidence" value="ECO:0007669"/>
    <property type="project" value="InterPro"/>
</dbReference>
<keyword evidence="10" id="KW-0539">Nucleus</keyword>
<evidence type="ECO:0000256" key="5">
    <source>
        <dbReference type="ARBA" id="ARBA00022833"/>
    </source>
</evidence>
<evidence type="ECO:0000313" key="15">
    <source>
        <dbReference type="EMBL" id="KAH9379297.1"/>
    </source>
</evidence>
<reference evidence="15 16" key="1">
    <citation type="journal article" date="2020" name="Cell">
        <title>Large-Scale Comparative Analyses of Tick Genomes Elucidate Their Genetic Diversity and Vector Capacities.</title>
        <authorList>
            <consortium name="Tick Genome and Microbiome Consortium (TIGMIC)"/>
            <person name="Jia N."/>
            <person name="Wang J."/>
            <person name="Shi W."/>
            <person name="Du L."/>
            <person name="Sun Y."/>
            <person name="Zhan W."/>
            <person name="Jiang J.F."/>
            <person name="Wang Q."/>
            <person name="Zhang B."/>
            <person name="Ji P."/>
            <person name="Bell-Sakyi L."/>
            <person name="Cui X.M."/>
            <person name="Yuan T.T."/>
            <person name="Jiang B.G."/>
            <person name="Yang W.F."/>
            <person name="Lam T.T."/>
            <person name="Chang Q.C."/>
            <person name="Ding S.J."/>
            <person name="Wang X.J."/>
            <person name="Zhu J.G."/>
            <person name="Ruan X.D."/>
            <person name="Zhao L."/>
            <person name="Wei J.T."/>
            <person name="Ye R.Z."/>
            <person name="Que T.C."/>
            <person name="Du C.H."/>
            <person name="Zhou Y.H."/>
            <person name="Cheng J.X."/>
            <person name="Dai P.F."/>
            <person name="Guo W.B."/>
            <person name="Han X.H."/>
            <person name="Huang E.J."/>
            <person name="Li L.F."/>
            <person name="Wei W."/>
            <person name="Gao Y.C."/>
            <person name="Liu J.Z."/>
            <person name="Shao H.Z."/>
            <person name="Wang X."/>
            <person name="Wang C.C."/>
            <person name="Yang T.C."/>
            <person name="Huo Q.B."/>
            <person name="Li W."/>
            <person name="Chen H.Y."/>
            <person name="Chen S.E."/>
            <person name="Zhou L.G."/>
            <person name="Ni X.B."/>
            <person name="Tian J.H."/>
            <person name="Sheng Y."/>
            <person name="Liu T."/>
            <person name="Pan Y.S."/>
            <person name="Xia L.Y."/>
            <person name="Li J."/>
            <person name="Zhao F."/>
            <person name="Cao W.C."/>
        </authorList>
    </citation>
    <scope>NUCLEOTIDE SEQUENCE [LARGE SCALE GENOMIC DNA]</scope>
    <source>
        <strain evidence="15">HaeL-2018</strain>
    </source>
</reference>
<keyword evidence="11" id="KW-0131">Cell cycle</keyword>
<dbReference type="Gene3D" id="6.20.210.20">
    <property type="entry name" value="THAP domain"/>
    <property type="match status" value="1"/>
</dbReference>
<keyword evidence="8 12" id="KW-0238">DNA-binding</keyword>
<dbReference type="PANTHER" id="PTHR46600">
    <property type="entry name" value="THAP DOMAIN-CONTAINING"/>
    <property type="match status" value="1"/>
</dbReference>
<dbReference type="OrthoDB" id="6764673at2759"/>
<dbReference type="GO" id="GO:0005654">
    <property type="term" value="C:nucleoplasm"/>
    <property type="evidence" value="ECO:0007669"/>
    <property type="project" value="UniProtKB-SubCell"/>
</dbReference>
<evidence type="ECO:0000256" key="11">
    <source>
        <dbReference type="ARBA" id="ARBA00023306"/>
    </source>
</evidence>
<dbReference type="InterPro" id="IPR026516">
    <property type="entry name" value="THAP1/10"/>
</dbReference>
<proteinExistence type="inferred from homology"/>
<feature type="region of interest" description="Disordered" evidence="13">
    <location>
        <begin position="102"/>
        <end position="124"/>
    </location>
</feature>
<evidence type="ECO:0000256" key="1">
    <source>
        <dbReference type="ARBA" id="ARBA00004642"/>
    </source>
</evidence>
<dbReference type="AlphaFoldDB" id="A0A9J6GWN0"/>
<dbReference type="VEuPathDB" id="VectorBase:HLOH_063472"/>
<sequence length="220" mass="24917">MPTCFAPGCTSGYRKNTQKRHFFAPPSDPELLRKWKRVIPRADKELSKTCKVCDLHFLEEDIAKTYRHIINGKVVEIDRAYWALKEGAVPVNFPNLPSYLSRKQTRRRSPKKRNAASAHEVVTNGAHLPTEQQELSNHEAPVPLQCTDFAEIVENSAAIRLPANWRTAALEEEPGQRRQIVFYVAGMKAGAYTILKSVVVRDDITYLVHANGKLLRTVVI</sequence>
<keyword evidence="9" id="KW-0804">Transcription</keyword>
<comment type="similarity">
    <text evidence="2">Belongs to the THAP1 family.</text>
</comment>
<evidence type="ECO:0000256" key="2">
    <source>
        <dbReference type="ARBA" id="ARBA00006177"/>
    </source>
</evidence>
<keyword evidence="7" id="KW-0175">Coiled coil</keyword>
<evidence type="ECO:0000256" key="4">
    <source>
        <dbReference type="ARBA" id="ARBA00022771"/>
    </source>
</evidence>
<evidence type="ECO:0000256" key="9">
    <source>
        <dbReference type="ARBA" id="ARBA00023163"/>
    </source>
</evidence>
<evidence type="ECO:0000256" key="7">
    <source>
        <dbReference type="ARBA" id="ARBA00023054"/>
    </source>
</evidence>
<dbReference type="PROSITE" id="PS50950">
    <property type="entry name" value="ZF_THAP"/>
    <property type="match status" value="1"/>
</dbReference>
<evidence type="ECO:0000259" key="14">
    <source>
        <dbReference type="PROSITE" id="PS50950"/>
    </source>
</evidence>
<gene>
    <name evidence="15" type="ORF">HPB48_004500</name>
</gene>
<evidence type="ECO:0000256" key="12">
    <source>
        <dbReference type="PROSITE-ProRule" id="PRU00309"/>
    </source>
</evidence>
<name>A0A9J6GWN0_HAELO</name>
<comment type="subcellular location">
    <subcellularLocation>
        <location evidence="1">Nucleus</location>
        <location evidence="1">Nucleoplasm</location>
    </subcellularLocation>
</comment>
<keyword evidence="6" id="KW-0805">Transcription regulation</keyword>
<dbReference type="GO" id="GO:0008270">
    <property type="term" value="F:zinc ion binding"/>
    <property type="evidence" value="ECO:0007669"/>
    <property type="project" value="UniProtKB-KW"/>
</dbReference>
<evidence type="ECO:0000256" key="8">
    <source>
        <dbReference type="ARBA" id="ARBA00023125"/>
    </source>
</evidence>
<evidence type="ECO:0000256" key="13">
    <source>
        <dbReference type="SAM" id="MobiDB-lite"/>
    </source>
</evidence>
<evidence type="ECO:0000256" key="10">
    <source>
        <dbReference type="ARBA" id="ARBA00023242"/>
    </source>
</evidence>
<feature type="domain" description="THAP-type" evidence="14">
    <location>
        <begin position="1"/>
        <end position="93"/>
    </location>
</feature>
<organism evidence="15 16">
    <name type="scientific">Haemaphysalis longicornis</name>
    <name type="common">Bush tick</name>
    <dbReference type="NCBI Taxonomy" id="44386"/>
    <lineage>
        <taxon>Eukaryota</taxon>
        <taxon>Metazoa</taxon>
        <taxon>Ecdysozoa</taxon>
        <taxon>Arthropoda</taxon>
        <taxon>Chelicerata</taxon>
        <taxon>Arachnida</taxon>
        <taxon>Acari</taxon>
        <taxon>Parasitiformes</taxon>
        <taxon>Ixodida</taxon>
        <taxon>Ixodoidea</taxon>
        <taxon>Ixodidae</taxon>
        <taxon>Haemaphysalinae</taxon>
        <taxon>Haemaphysalis</taxon>
    </lineage>
</organism>
<dbReference type="InterPro" id="IPR038441">
    <property type="entry name" value="THAP_Znf_sf"/>
</dbReference>
<comment type="caution">
    <text evidence="15">The sequence shown here is derived from an EMBL/GenBank/DDBJ whole genome shotgun (WGS) entry which is preliminary data.</text>
</comment>
<dbReference type="SMART" id="SM00980">
    <property type="entry name" value="THAP"/>
    <property type="match status" value="1"/>
</dbReference>
<keyword evidence="16" id="KW-1185">Reference proteome</keyword>